<dbReference type="Proteomes" id="UP000625316">
    <property type="component" value="Unassembled WGS sequence"/>
</dbReference>
<accession>A0A928Z5D5</accession>
<comment type="caution">
    <text evidence="2">The sequence shown here is derived from an EMBL/GenBank/DDBJ whole genome shotgun (WGS) entry which is preliminary data.</text>
</comment>
<keyword evidence="3" id="KW-1185">Reference proteome</keyword>
<feature type="transmembrane region" description="Helical" evidence="1">
    <location>
        <begin position="55"/>
        <end position="78"/>
    </location>
</feature>
<gene>
    <name evidence="2" type="ORF">IQ266_15530</name>
</gene>
<keyword evidence="1" id="KW-1133">Transmembrane helix</keyword>
<protein>
    <submittedName>
        <fullName evidence="2">Uncharacterized protein</fullName>
    </submittedName>
</protein>
<dbReference type="AlphaFoldDB" id="A0A928Z5D5"/>
<organism evidence="2 3">
    <name type="scientific">Romeriopsis navalis LEGE 11480</name>
    <dbReference type="NCBI Taxonomy" id="2777977"/>
    <lineage>
        <taxon>Bacteria</taxon>
        <taxon>Bacillati</taxon>
        <taxon>Cyanobacteriota</taxon>
        <taxon>Cyanophyceae</taxon>
        <taxon>Leptolyngbyales</taxon>
        <taxon>Leptolyngbyaceae</taxon>
        <taxon>Romeriopsis</taxon>
        <taxon>Romeriopsis navalis</taxon>
    </lineage>
</organism>
<keyword evidence="1" id="KW-0812">Transmembrane</keyword>
<evidence type="ECO:0000256" key="1">
    <source>
        <dbReference type="SAM" id="Phobius"/>
    </source>
</evidence>
<evidence type="ECO:0000313" key="2">
    <source>
        <dbReference type="EMBL" id="MBE9031145.1"/>
    </source>
</evidence>
<name>A0A928Z5D5_9CYAN</name>
<keyword evidence="1" id="KW-0472">Membrane</keyword>
<reference evidence="2" key="1">
    <citation type="submission" date="2020-10" db="EMBL/GenBank/DDBJ databases">
        <authorList>
            <person name="Castelo-Branco R."/>
            <person name="Eusebio N."/>
            <person name="Adriana R."/>
            <person name="Vieira A."/>
            <person name="Brugerolle De Fraissinette N."/>
            <person name="Rezende De Castro R."/>
            <person name="Schneider M.P."/>
            <person name="Vasconcelos V."/>
            <person name="Leao P.N."/>
        </authorList>
    </citation>
    <scope>NUCLEOTIDE SEQUENCE</scope>
    <source>
        <strain evidence="2">LEGE 11480</strain>
    </source>
</reference>
<dbReference type="RefSeq" id="WP_264325974.1">
    <property type="nucleotide sequence ID" value="NZ_JADEXQ010000054.1"/>
</dbReference>
<dbReference type="EMBL" id="JADEXQ010000054">
    <property type="protein sequence ID" value="MBE9031145.1"/>
    <property type="molecule type" value="Genomic_DNA"/>
</dbReference>
<sequence length="351" mass="37186">MSDLSLKQMIVPALLTTGAVFTALSAPVVMLADTPVQLSQGNKQIYNGPVRDAAMPYLMLAGITSVGLGISGVAVAGWRKSAKQAAALNDRVNDQEQRRAERESHLKAALTSENYLEKTGLSFFLEDGDGFAPFEPQSLPIAQSMPIAAVAEPPAAEPTIATPTVELAPTAKLQQPALEDLDMAAQLAWLDGVDPAPVSTTEPKVAMPITAPIARKPPSIQPVLIAQPIDRPVVKAPAIIQPSHQPTAAPLVAAQKIYGFARSSEATSKAARQDTVTIDRIQSLQDQLQAIVTQIESLQANLPETAAPATIQVVEEVPSNQSGLVQQAFQVTTEVGHSEPVSRQQIRRVAS</sequence>
<evidence type="ECO:0000313" key="3">
    <source>
        <dbReference type="Proteomes" id="UP000625316"/>
    </source>
</evidence>
<proteinExistence type="predicted"/>